<comment type="caution">
    <text evidence="1">The sequence shown here is derived from an EMBL/GenBank/DDBJ whole genome shotgun (WGS) entry which is preliminary data.</text>
</comment>
<protein>
    <submittedName>
        <fullName evidence="1">Uncharacterized protein</fullName>
    </submittedName>
</protein>
<dbReference type="EMBL" id="AZMM01017540">
    <property type="protein sequence ID" value="ETJ26067.1"/>
    <property type="molecule type" value="Genomic_DNA"/>
</dbReference>
<organism evidence="1">
    <name type="scientific">human gut metagenome</name>
    <dbReference type="NCBI Taxonomy" id="408170"/>
    <lineage>
        <taxon>unclassified sequences</taxon>
        <taxon>metagenomes</taxon>
        <taxon>organismal metagenomes</taxon>
    </lineage>
</organism>
<name>W1X6Q3_9ZZZZ</name>
<proteinExistence type="predicted"/>
<feature type="non-terminal residue" evidence="1">
    <location>
        <position position="56"/>
    </location>
</feature>
<dbReference type="AlphaFoldDB" id="W1X6Q3"/>
<sequence>MIYFKNKKSLDTFLMVFILGAVKAYRRNYIDLTILEYYIFSMLIRLMCRKAHLSDK</sequence>
<accession>W1X6Q3</accession>
<gene>
    <name evidence="1" type="ORF">Q604_UNBC17540G0001</name>
</gene>
<evidence type="ECO:0000313" key="1">
    <source>
        <dbReference type="EMBL" id="ETJ26067.1"/>
    </source>
</evidence>
<reference evidence="1" key="1">
    <citation type="submission" date="2013-12" db="EMBL/GenBank/DDBJ databases">
        <title>A Varibaculum cambriense genome reconstructed from a premature infant gut community with otherwise low bacterial novelty that shifts toward anaerobic metabolism during the third week of life.</title>
        <authorList>
            <person name="Brown C.T."/>
            <person name="Sharon I."/>
            <person name="Thomas B.C."/>
            <person name="Castelle C.J."/>
            <person name="Morowitz M.J."/>
            <person name="Banfield J.F."/>
        </authorList>
    </citation>
    <scope>NUCLEOTIDE SEQUENCE</scope>
</reference>